<feature type="transmembrane region" description="Helical" evidence="6">
    <location>
        <begin position="187"/>
        <end position="205"/>
    </location>
</feature>
<evidence type="ECO:0000313" key="8">
    <source>
        <dbReference type="Proteomes" id="UP000320672"/>
    </source>
</evidence>
<evidence type="ECO:0000256" key="1">
    <source>
        <dbReference type="ARBA" id="ARBA00004141"/>
    </source>
</evidence>
<keyword evidence="8" id="KW-1185">Reference proteome</keyword>
<feature type="transmembrane region" description="Helical" evidence="6">
    <location>
        <begin position="242"/>
        <end position="264"/>
    </location>
</feature>
<dbReference type="KEGG" id="rml:FF011L_26780"/>
<protein>
    <submittedName>
        <fullName evidence="7">AI-2 transport protein TqsA</fullName>
    </submittedName>
</protein>
<accession>A0A517MG98</accession>
<dbReference type="InterPro" id="IPR002549">
    <property type="entry name" value="AI-2E-like"/>
</dbReference>
<dbReference type="PANTHER" id="PTHR21716">
    <property type="entry name" value="TRANSMEMBRANE PROTEIN"/>
    <property type="match status" value="1"/>
</dbReference>
<dbReference type="EMBL" id="CP036262">
    <property type="protein sequence ID" value="QDS93902.1"/>
    <property type="molecule type" value="Genomic_DNA"/>
</dbReference>
<evidence type="ECO:0000256" key="6">
    <source>
        <dbReference type="SAM" id="Phobius"/>
    </source>
</evidence>
<feature type="transmembrane region" description="Helical" evidence="6">
    <location>
        <begin position="308"/>
        <end position="327"/>
    </location>
</feature>
<evidence type="ECO:0000256" key="5">
    <source>
        <dbReference type="ARBA" id="ARBA00023136"/>
    </source>
</evidence>
<proteinExistence type="inferred from homology"/>
<dbReference type="Proteomes" id="UP000320672">
    <property type="component" value="Chromosome"/>
</dbReference>
<sequence length="409" mass="44175">MSDSSNRLVGATDPSVNRRVSMERVRVRETDRERADDAPDRYLRASTTFIAAVLALGVLNIASDLFVPIVVALLAYLSLRPFVAMLCRHHIPQAAASGVVITGLFFTLGIVTSLLYSPAQQWMRAAPEDLVKVRDKFREIAPPLTAIDRADEVIGKATTPVHDGKAEVTVEVEKPSMVDESVLINQTGQWLAFIAAIAVLTFFMLSTGDDLLNRMLGVLPDASTRDDVLEKIADIQHSVGKYLAQITCINIGLGIAVTLVMWLLGMPTPVLWGVIATLFNFIPYVGPLAATVIVFLAASSSFDTIGRAILIALAFWLTTAVEGQFITPSILGKTLKAGPVVVLIAVAFWGFLWGLPGVFLAVPLLIVQRKVLASFSATYPLAAVLGEDPCRPDEVCEPVKEDQPIAELA</sequence>
<feature type="transmembrane region" description="Helical" evidence="6">
    <location>
        <begin position="339"/>
        <end position="366"/>
    </location>
</feature>
<feature type="transmembrane region" description="Helical" evidence="6">
    <location>
        <begin position="95"/>
        <end position="116"/>
    </location>
</feature>
<dbReference type="Pfam" id="PF01594">
    <property type="entry name" value="AI-2E_transport"/>
    <property type="match status" value="1"/>
</dbReference>
<comment type="subcellular location">
    <subcellularLocation>
        <location evidence="1">Membrane</location>
        <topology evidence="1">Multi-pass membrane protein</topology>
    </subcellularLocation>
</comment>
<organism evidence="7 8">
    <name type="scientific">Roseimaritima multifibrata</name>
    <dbReference type="NCBI Taxonomy" id="1930274"/>
    <lineage>
        <taxon>Bacteria</taxon>
        <taxon>Pseudomonadati</taxon>
        <taxon>Planctomycetota</taxon>
        <taxon>Planctomycetia</taxon>
        <taxon>Pirellulales</taxon>
        <taxon>Pirellulaceae</taxon>
        <taxon>Roseimaritima</taxon>
    </lineage>
</organism>
<evidence type="ECO:0000256" key="4">
    <source>
        <dbReference type="ARBA" id="ARBA00022989"/>
    </source>
</evidence>
<dbReference type="GO" id="GO:0016020">
    <property type="term" value="C:membrane"/>
    <property type="evidence" value="ECO:0007669"/>
    <property type="project" value="UniProtKB-SubCell"/>
</dbReference>
<keyword evidence="5 6" id="KW-0472">Membrane</keyword>
<feature type="transmembrane region" description="Helical" evidence="6">
    <location>
        <begin position="42"/>
        <end position="59"/>
    </location>
</feature>
<evidence type="ECO:0000256" key="3">
    <source>
        <dbReference type="ARBA" id="ARBA00022692"/>
    </source>
</evidence>
<evidence type="ECO:0000256" key="2">
    <source>
        <dbReference type="ARBA" id="ARBA00009773"/>
    </source>
</evidence>
<evidence type="ECO:0000313" key="7">
    <source>
        <dbReference type="EMBL" id="QDS93902.1"/>
    </source>
</evidence>
<comment type="similarity">
    <text evidence="2">Belongs to the autoinducer-2 exporter (AI-2E) (TC 2.A.86) family.</text>
</comment>
<dbReference type="AlphaFoldDB" id="A0A517MG98"/>
<feature type="transmembrane region" description="Helical" evidence="6">
    <location>
        <begin position="270"/>
        <end position="296"/>
    </location>
</feature>
<reference evidence="7 8" key="1">
    <citation type="submission" date="2019-02" db="EMBL/GenBank/DDBJ databases">
        <title>Deep-cultivation of Planctomycetes and their phenomic and genomic characterization uncovers novel biology.</title>
        <authorList>
            <person name="Wiegand S."/>
            <person name="Jogler M."/>
            <person name="Boedeker C."/>
            <person name="Pinto D."/>
            <person name="Vollmers J."/>
            <person name="Rivas-Marin E."/>
            <person name="Kohn T."/>
            <person name="Peeters S.H."/>
            <person name="Heuer A."/>
            <person name="Rast P."/>
            <person name="Oberbeckmann S."/>
            <person name="Bunk B."/>
            <person name="Jeske O."/>
            <person name="Meyerdierks A."/>
            <person name="Storesund J.E."/>
            <person name="Kallscheuer N."/>
            <person name="Luecker S."/>
            <person name="Lage O.M."/>
            <person name="Pohl T."/>
            <person name="Merkel B.J."/>
            <person name="Hornburger P."/>
            <person name="Mueller R.-W."/>
            <person name="Bruemmer F."/>
            <person name="Labrenz M."/>
            <person name="Spormann A.M."/>
            <person name="Op den Camp H."/>
            <person name="Overmann J."/>
            <person name="Amann R."/>
            <person name="Jetten M.S.M."/>
            <person name="Mascher T."/>
            <person name="Medema M.H."/>
            <person name="Devos D.P."/>
            <person name="Kaster A.-K."/>
            <person name="Ovreas L."/>
            <person name="Rohde M."/>
            <person name="Galperin M.Y."/>
            <person name="Jogler C."/>
        </authorList>
    </citation>
    <scope>NUCLEOTIDE SEQUENCE [LARGE SCALE GENOMIC DNA]</scope>
    <source>
        <strain evidence="7 8">FF011L</strain>
    </source>
</reference>
<name>A0A517MG98_9BACT</name>
<keyword evidence="4 6" id="KW-1133">Transmembrane helix</keyword>
<dbReference type="GO" id="GO:0055085">
    <property type="term" value="P:transmembrane transport"/>
    <property type="evidence" value="ECO:0007669"/>
    <property type="project" value="TreeGrafter"/>
</dbReference>
<dbReference type="PANTHER" id="PTHR21716:SF16">
    <property type="entry name" value="BLL1467 PROTEIN"/>
    <property type="match status" value="1"/>
</dbReference>
<gene>
    <name evidence="7" type="primary">tqsA_1</name>
    <name evidence="7" type="ORF">FF011L_26780</name>
</gene>
<feature type="transmembrane region" description="Helical" evidence="6">
    <location>
        <begin position="65"/>
        <end position="83"/>
    </location>
</feature>
<keyword evidence="3 6" id="KW-0812">Transmembrane</keyword>